<evidence type="ECO:0000313" key="1">
    <source>
        <dbReference type="EMBL" id="KAK3714034.1"/>
    </source>
</evidence>
<comment type="caution">
    <text evidence="1">The sequence shown here is derived from an EMBL/GenBank/DDBJ whole genome shotgun (WGS) entry which is preliminary data.</text>
</comment>
<dbReference type="EMBL" id="JAUTXU010000058">
    <property type="protein sequence ID" value="KAK3714034.1"/>
    <property type="molecule type" value="Genomic_DNA"/>
</dbReference>
<reference evidence="1" key="1">
    <citation type="submission" date="2023-07" db="EMBL/GenBank/DDBJ databases">
        <title>Black Yeasts Isolated from many extreme environments.</title>
        <authorList>
            <person name="Coleine C."/>
            <person name="Stajich J.E."/>
            <person name="Selbmann L."/>
        </authorList>
    </citation>
    <scope>NUCLEOTIDE SEQUENCE</scope>
    <source>
        <strain evidence="1">CCFEE 5714</strain>
    </source>
</reference>
<accession>A0ACC3NBP1</accession>
<name>A0ACC3NBP1_9PEZI</name>
<sequence length="487" mass="55216">MPQGIGTVNTVLQLLEHNLRRSQTHDTPLRTGMAEASPSPYLLDGEHLPLIWSITKDKNELASIELRDDTVGDEHFHNQLMDQVNDASERIRDLAREHGDMEQAISRKRQQRLNRSNLLLAYLIDEEADPSTFCSTFSSELMDALGRISEVSHQIGGEENKRTEIQEAETKLQHRIEAIGFQAECDLQLLQLSQSEREIADKRIARSKGRLCILQRRKAYCDQALKELNQDRREADNQLCEKMEHLLVDNGLIEAVEAGGRRKVMAANEVEAISSQDDPHETSGEVSEGLEMGDKQLDQHSRQESVQASENSDTSNIAKLLAAKEQARQDLAQAWDRFVDLQEGHSQELRNYDVLRRPNRTRSEYDRSHLQSRMVWSGRITTAEQALEHVRIRLRDAGRRPSSAASSKFPSRASDGYSEDWEEAQKVLLDRPKVESWLENLDEHEAPSSVPMSRPVDVPLMTWTRRNRLVEDGDSAECAAAGSSAEN</sequence>
<protein>
    <submittedName>
        <fullName evidence="1">Uncharacterized protein</fullName>
    </submittedName>
</protein>
<dbReference type="Proteomes" id="UP001281147">
    <property type="component" value="Unassembled WGS sequence"/>
</dbReference>
<evidence type="ECO:0000313" key="2">
    <source>
        <dbReference type="Proteomes" id="UP001281147"/>
    </source>
</evidence>
<gene>
    <name evidence="1" type="ORF">LTR37_008063</name>
</gene>
<proteinExistence type="predicted"/>
<keyword evidence="2" id="KW-1185">Reference proteome</keyword>
<organism evidence="1 2">
    <name type="scientific">Vermiconidia calcicola</name>
    <dbReference type="NCBI Taxonomy" id="1690605"/>
    <lineage>
        <taxon>Eukaryota</taxon>
        <taxon>Fungi</taxon>
        <taxon>Dikarya</taxon>
        <taxon>Ascomycota</taxon>
        <taxon>Pezizomycotina</taxon>
        <taxon>Dothideomycetes</taxon>
        <taxon>Dothideomycetidae</taxon>
        <taxon>Mycosphaerellales</taxon>
        <taxon>Extremaceae</taxon>
        <taxon>Vermiconidia</taxon>
    </lineage>
</organism>